<dbReference type="AlphaFoldDB" id="A0A7Y0E116"/>
<comment type="caution">
    <text evidence="1">The sequence shown here is derived from an EMBL/GenBank/DDBJ whole genome shotgun (WGS) entry which is preliminary data.</text>
</comment>
<gene>
    <name evidence="1" type="ORF">HH303_12250</name>
</gene>
<dbReference type="Proteomes" id="UP000539372">
    <property type="component" value="Unassembled WGS sequence"/>
</dbReference>
<evidence type="ECO:0000313" key="1">
    <source>
        <dbReference type="EMBL" id="NMM45255.1"/>
    </source>
</evidence>
<keyword evidence="2" id="KW-1185">Reference proteome</keyword>
<accession>A0A7Y0E116</accession>
<name>A0A7Y0E116_9PROT</name>
<reference evidence="1 2" key="1">
    <citation type="submission" date="2020-04" db="EMBL/GenBank/DDBJ databases">
        <title>Rhodospirillaceae bacterium KN72 isolated from deep sea.</title>
        <authorList>
            <person name="Zhang D.-C."/>
        </authorList>
    </citation>
    <scope>NUCLEOTIDE SEQUENCE [LARGE SCALE GENOMIC DNA]</scope>
    <source>
        <strain evidence="1 2">KN72</strain>
    </source>
</reference>
<organism evidence="1 2">
    <name type="scientific">Pacificispira spongiicola</name>
    <dbReference type="NCBI Taxonomy" id="2729598"/>
    <lineage>
        <taxon>Bacteria</taxon>
        <taxon>Pseudomonadati</taxon>
        <taxon>Pseudomonadota</taxon>
        <taxon>Alphaproteobacteria</taxon>
        <taxon>Rhodospirillales</taxon>
        <taxon>Rhodospirillaceae</taxon>
        <taxon>Pacificispira</taxon>
    </lineage>
</organism>
<proteinExistence type="predicted"/>
<protein>
    <submittedName>
        <fullName evidence="1">Uncharacterized protein</fullName>
    </submittedName>
</protein>
<evidence type="ECO:0000313" key="2">
    <source>
        <dbReference type="Proteomes" id="UP000539372"/>
    </source>
</evidence>
<sequence length="229" mass="25861">MTYAFDELSAAKYVARRVAAVEAKGISLRLLNDFDHLRQVVGETAGRAPLTPIFDNRVSEVGPDNAFWLLGTGPDGTVRHLQAVRMDDLIRESLSEFLKRHGPQLMSPHIPGNPMASDYAACRYTREMRGRICYHGEVWLSPEGAVRGQGLSVDLPRIGVAVALLRWRPDFIYGLVHPDLVLKGIPARYGYTHFHPHGIRWHRTDQPGTLDEYITWMTRQDMQDMIGAE</sequence>
<dbReference type="RefSeq" id="WP_169625607.1">
    <property type="nucleotide sequence ID" value="NZ_JABBNT010000003.1"/>
</dbReference>
<dbReference type="EMBL" id="JABBNT010000003">
    <property type="protein sequence ID" value="NMM45255.1"/>
    <property type="molecule type" value="Genomic_DNA"/>
</dbReference>